<sequence>MSYGYTEAVSKLQSYTSSSTNTKASCSGNGVYLLTDGEPNDTDSISSAINGKTEVATTYWANKSTSYWKKMAQYAIELREDKKLRIKTATVGLGGGFYTIDEYARDGAYSCADIRSSSNTLTDNDKHHQNLCYVGTKQKNNGMGGFYNAQSAKDIVDSIDQFVNDVTEDIEGTTMGTSTIPVDALNPTQLQNYSYFPMFQPIVGGDEQLWAGNLKKFSIKTSTGVVVDKLGNSVFNGNKIQEKLTDYWYESAGSSEDDVYMAWGGLLSKLKVHHKPLVTSGTLGFNRNVYLDFGVNSGDDLKHAVRDILNGSVTLDNKQYLYGLLGYSKLTQSDFDALASKSYNDQVNYLQTKITNQDFQMGSVIHSTPIMLTQKGIFEEKDGEYGISEREDYILAGTTQGLVQVVNAENGKEVFSFLPSEFLTRSNKSQEKGFAESLAMNRYPASESADIDNFFYGVDGPWVAHTEYEYSFEGDKEIMTAKKQYAYGGLRMGGRSYYALDLTDLGKTSGKPKLLFTIKPDDHETGALSYMGESWSKPVITYIPWKGQKRLAMIVGGGYDRKYEQQLSNADLSGKVDGNGIYIFAAEDLDTNTKAGTLLWWGSSNATSKDGAIESTEIEAMTHSIPSRVKAVDRNGDGITDHLYVGDLGGQVFRIDFNSKLGVSAVNTPLVYQAVKIADLNTPGKSPRRFYEAPTFTIHKDDNGKRFAMVTLASGDRSSPLDTGTSYPQDYVVAIKDDTVTSSPIGTPTLITLDSMHDISGTGSFNKGTHKGWFFPMPKSSSKQVRGIEEGIAIDNDLYYSVFNPDASTATEDGAEDCTGGVTGKSIAYKFCLPYGDKTCLGTSTSTNPEKIGELGAGIIGLTLGAGRSQATNRTLIFNKDIDPKPPEYAVSDKLVPKRWFEYLPFNSGGD</sequence>
<comment type="caution">
    <text evidence="4">The sequence shown here is derived from an EMBL/GenBank/DDBJ whole genome shotgun (WGS) entry which is preliminary data.</text>
</comment>
<dbReference type="InterPro" id="IPR008707">
    <property type="entry name" value="B-propeller_PilY1"/>
</dbReference>
<dbReference type="GO" id="GO:0046872">
    <property type="term" value="F:metal ion binding"/>
    <property type="evidence" value="ECO:0007669"/>
    <property type="project" value="UniProtKB-KW"/>
</dbReference>
<keyword evidence="2" id="KW-0106">Calcium</keyword>
<feature type="domain" description="PilY1 beta-propeller" evidence="3">
    <location>
        <begin position="397"/>
        <end position="659"/>
    </location>
</feature>
<keyword evidence="5" id="KW-1185">Reference proteome</keyword>
<keyword evidence="1" id="KW-0479">Metal-binding</keyword>
<dbReference type="Proteomes" id="UP000185753">
    <property type="component" value="Unassembled WGS sequence"/>
</dbReference>
<evidence type="ECO:0000313" key="5">
    <source>
        <dbReference type="Proteomes" id="UP000185753"/>
    </source>
</evidence>
<evidence type="ECO:0000256" key="1">
    <source>
        <dbReference type="ARBA" id="ARBA00022723"/>
    </source>
</evidence>
<gene>
    <name evidence="4" type="ORF">A9J31_02210</name>
</gene>
<name>A0A1A7RBF4_9GAMM</name>
<proteinExistence type="predicted"/>
<dbReference type="Pfam" id="PF05567">
    <property type="entry name" value="T4P_PilY1"/>
    <property type="match status" value="1"/>
</dbReference>
<dbReference type="STRING" id="1443941.A9J31_02210"/>
<evidence type="ECO:0000259" key="3">
    <source>
        <dbReference type="Pfam" id="PF05567"/>
    </source>
</evidence>
<evidence type="ECO:0000313" key="4">
    <source>
        <dbReference type="EMBL" id="OBX29266.1"/>
    </source>
</evidence>
<organism evidence="4 5">
    <name type="scientific">Acinetobacter gandensis</name>
    <dbReference type="NCBI Taxonomy" id="1443941"/>
    <lineage>
        <taxon>Bacteria</taxon>
        <taxon>Pseudomonadati</taxon>
        <taxon>Pseudomonadota</taxon>
        <taxon>Gammaproteobacteria</taxon>
        <taxon>Moraxellales</taxon>
        <taxon>Moraxellaceae</taxon>
        <taxon>Acinetobacter</taxon>
    </lineage>
</organism>
<dbReference type="AlphaFoldDB" id="A0A1A7RBF4"/>
<reference evidence="5" key="1">
    <citation type="submission" date="2016-06" db="EMBL/GenBank/DDBJ databases">
        <authorList>
            <person name="Radolfova-Krizova L."/>
            <person name="Nemec A."/>
        </authorList>
    </citation>
    <scope>NUCLEOTIDE SEQUENCE [LARGE SCALE GENOMIC DNA]</scope>
    <source>
        <strain evidence="5">ANC 4275</strain>
    </source>
</reference>
<dbReference type="EMBL" id="LZDS01000012">
    <property type="protein sequence ID" value="OBX29266.1"/>
    <property type="molecule type" value="Genomic_DNA"/>
</dbReference>
<protein>
    <recommendedName>
        <fullName evidence="3">PilY1 beta-propeller domain-containing protein</fullName>
    </recommendedName>
</protein>
<evidence type="ECO:0000256" key="2">
    <source>
        <dbReference type="ARBA" id="ARBA00022837"/>
    </source>
</evidence>
<accession>A0A1A7RBF4</accession>